<dbReference type="RefSeq" id="WP_340934134.1">
    <property type="nucleotide sequence ID" value="NZ_CP150496.1"/>
</dbReference>
<dbReference type="EC" id="4.2.1.99" evidence="7"/>
<dbReference type="GO" id="GO:0003994">
    <property type="term" value="F:aconitate hydratase activity"/>
    <property type="evidence" value="ECO:0007669"/>
    <property type="project" value="UniProtKB-EC"/>
</dbReference>
<dbReference type="InterPro" id="IPR050926">
    <property type="entry name" value="Aconitase/IPM_isomerase"/>
</dbReference>
<evidence type="ECO:0000259" key="5">
    <source>
        <dbReference type="Pfam" id="PF06434"/>
    </source>
</evidence>
<dbReference type="Pfam" id="PF00330">
    <property type="entry name" value="Aconitase"/>
    <property type="match status" value="1"/>
</dbReference>
<dbReference type="EMBL" id="CP150496">
    <property type="protein sequence ID" value="WYW56287.1"/>
    <property type="molecule type" value="Genomic_DNA"/>
</dbReference>
<dbReference type="InterPro" id="IPR015933">
    <property type="entry name" value="Aconitase_B_HEAT-like_dom"/>
</dbReference>
<keyword evidence="8" id="KW-1185">Reference proteome</keyword>
<dbReference type="NCBIfam" id="NF006690">
    <property type="entry name" value="PRK09238.1"/>
    <property type="match status" value="1"/>
</dbReference>
<evidence type="ECO:0000256" key="1">
    <source>
        <dbReference type="ARBA" id="ARBA00022723"/>
    </source>
</evidence>
<dbReference type="Pfam" id="PF11791">
    <property type="entry name" value="Aconitase_B_N"/>
    <property type="match status" value="1"/>
</dbReference>
<dbReference type="InterPro" id="IPR036008">
    <property type="entry name" value="Aconitase_4Fe-4S_dom"/>
</dbReference>
<dbReference type="GO" id="GO:0047456">
    <property type="term" value="F:2-methylisocitrate dehydratase activity"/>
    <property type="evidence" value="ECO:0007669"/>
    <property type="project" value="UniProtKB-EC"/>
</dbReference>
<organism evidence="7 8">
    <name type="scientific">Polaribacter marinaquae</name>
    <dbReference type="NCBI Taxonomy" id="1642819"/>
    <lineage>
        <taxon>Bacteria</taxon>
        <taxon>Pseudomonadati</taxon>
        <taxon>Bacteroidota</taxon>
        <taxon>Flavobacteriia</taxon>
        <taxon>Flavobacteriales</taxon>
        <taxon>Flavobacteriaceae</taxon>
    </lineage>
</organism>
<dbReference type="SUPFAM" id="SSF74778">
    <property type="entry name" value="Aconitase B, N-terminal domain"/>
    <property type="match status" value="1"/>
</dbReference>
<sequence>MSIYKDYLKQIEERKTKGLHPQPIDGADLLSAIIEQIKDTENEYREQSLNFFIYNVLPGTTSAAVVKAKFLKEIILGESIVPEISTDFAFEQLSHMKGGPSVKVLLDLALGADEVIANKAAKVLKTQVFLYEADTDRLEEAFNNGSSIAKDIIESYAQAEFFTKLPEIEEEIEVVTYIAGVGDISTDLLSPGGDAHSRSDRELHGQCMFEHNKDMQNELLALKEQHPDKRVMLIAEKGTMGVGSSRMSGVNNVALWTGIPSSPYVPFINIAPVIAGTNGIAPIFLTTVGVTGGIGLDLKNWVIQKDEKGNTIVDEDGEPVLKQMYSVETGTVLTINTKEKKLYHGKTELKDISAAFTPQKMEFMKAGGSYAVVFGKKLQTFACKTLGIEVPQVYAPSKEVSIEGQGLTAVEKIFNKNAVGTSGATLHAGSYVRAEVNIVGSQDTTGLMTSQELEMMAATVISPIVDGAYQSGCHTASVWDDKSKANIPRLMSFMNDFGLITGRDPKGKYFPMTDVIHKVLNDITVGDWDIIIGGDSHTRMSKGVAFGADSGTVALALATGEASMPIPESVKVTFKGQMKSYMDFRDVVHATQQQMLKQFGGENVFQGRVIEVHIGTLTADEAFTFTDWTAEMKAKASICISEDDTLIESLEIAKGRIQIMIDKGMDNDKQVLKGLVEKAETRITELKTGIKPSLRPDADAVYHAEVIIDLDEIAEPMIADPDVNNDDVSKRYTHDNIRPLSYYGGTKKVDLGFVGSCMVHKGDMKILAQMLKNVEAQNGKVEFKAPLVVAPPTYNIVDELKEEGDWEVLQKYSGFEFDDSAPKGLARTKYENLLYLERPGCNLCMGNQEKAEPGDTVMATSTRLFQGRVVKDSGEKKGESLLSSTPVVVLSTILGRTPTMAEYEAAVDGIVLTKFKPSQKQLVR</sequence>
<dbReference type="InterPro" id="IPR015928">
    <property type="entry name" value="Aconitase/3IPM_dehydase_swvl"/>
</dbReference>
<name>A0ABZ2TXJ3_9FLAO</name>
<keyword evidence="1" id="KW-0479">Metal-binding</keyword>
<dbReference type="Gene3D" id="3.40.1060.10">
    <property type="entry name" value="Aconitase, Domain 2"/>
    <property type="match status" value="1"/>
</dbReference>
<dbReference type="Pfam" id="PF06434">
    <property type="entry name" value="Aconitase_2_N"/>
    <property type="match status" value="1"/>
</dbReference>
<accession>A0ABZ2TXJ3</accession>
<keyword evidence="7" id="KW-0456">Lyase</keyword>
<evidence type="ECO:0000313" key="7">
    <source>
        <dbReference type="EMBL" id="WYW56287.1"/>
    </source>
</evidence>
<evidence type="ECO:0000259" key="4">
    <source>
        <dbReference type="Pfam" id="PF00330"/>
    </source>
</evidence>
<dbReference type="InterPro" id="IPR015931">
    <property type="entry name" value="Acnase/IPM_dHydase_lsu_aba_1/3"/>
</dbReference>
<dbReference type="PANTHER" id="PTHR43160:SF4">
    <property type="entry name" value="ACONITATE HYDRATASE B"/>
    <property type="match status" value="1"/>
</dbReference>
<dbReference type="InterPro" id="IPR036288">
    <property type="entry name" value="Aconitase_B_HEAT-like_dom_sf"/>
</dbReference>
<dbReference type="InterPro" id="IPR001030">
    <property type="entry name" value="Acoase/IPM_deHydtase_lsu_aba"/>
</dbReference>
<dbReference type="Gene3D" id="3.20.19.10">
    <property type="entry name" value="Aconitase, domain 4"/>
    <property type="match status" value="1"/>
</dbReference>
<dbReference type="SUPFAM" id="SSF53732">
    <property type="entry name" value="Aconitase iron-sulfur domain"/>
    <property type="match status" value="1"/>
</dbReference>
<gene>
    <name evidence="7" type="ORF">WG950_03275</name>
</gene>
<keyword evidence="3" id="KW-0411">Iron-sulfur</keyword>
<evidence type="ECO:0000256" key="2">
    <source>
        <dbReference type="ARBA" id="ARBA00023004"/>
    </source>
</evidence>
<evidence type="ECO:0000259" key="6">
    <source>
        <dbReference type="Pfam" id="PF11791"/>
    </source>
</evidence>
<dbReference type="InterPro" id="IPR015932">
    <property type="entry name" value="Aconitase_dom2"/>
</dbReference>
<dbReference type="Gene3D" id="3.30.499.10">
    <property type="entry name" value="Aconitase, domain 3"/>
    <property type="match status" value="2"/>
</dbReference>
<keyword evidence="2" id="KW-0408">Iron</keyword>
<evidence type="ECO:0000256" key="3">
    <source>
        <dbReference type="ARBA" id="ARBA00023014"/>
    </source>
</evidence>
<dbReference type="InterPro" id="IPR015929">
    <property type="entry name" value="Aconitase_B_swivel"/>
</dbReference>
<evidence type="ECO:0000313" key="8">
    <source>
        <dbReference type="Proteomes" id="UP001491088"/>
    </source>
</evidence>
<dbReference type="PANTHER" id="PTHR43160">
    <property type="entry name" value="ACONITATE HYDRATASE B"/>
    <property type="match status" value="1"/>
</dbReference>
<reference evidence="7 8" key="1">
    <citation type="submission" date="2024-03" db="EMBL/GenBank/DDBJ databases">
        <authorList>
            <person name="Cao K."/>
        </authorList>
    </citation>
    <scope>NUCLEOTIDE SEQUENCE [LARGE SCALE GENOMIC DNA]</scope>
    <source>
        <strain evidence="7 8">MCCC 1K00696</strain>
    </source>
</reference>
<dbReference type="Proteomes" id="UP001491088">
    <property type="component" value="Chromosome"/>
</dbReference>
<proteinExistence type="predicted"/>
<feature type="domain" description="Aconitase B HEAT-like" evidence="6">
    <location>
        <begin position="6"/>
        <end position="162"/>
    </location>
</feature>
<dbReference type="SUPFAM" id="SSF52016">
    <property type="entry name" value="LeuD/IlvD-like"/>
    <property type="match status" value="1"/>
</dbReference>
<feature type="domain" description="Aconitase B swivel" evidence="5">
    <location>
        <begin position="181"/>
        <end position="407"/>
    </location>
</feature>
<feature type="domain" description="Aconitase/3-isopropylmalate dehydratase large subunit alpha/beta/alpha" evidence="4">
    <location>
        <begin position="411"/>
        <end position="895"/>
    </location>
</feature>
<dbReference type="Gene3D" id="1.25.40.310">
    <property type="entry name" value="Aconitate B, HEAT-like domain"/>
    <property type="match status" value="1"/>
</dbReference>
<protein>
    <submittedName>
        <fullName evidence="7">Bifunctional aconitate hydratase 2/2-methylisocitrate dehydratase</fullName>
        <ecNumber evidence="7">4.2.1.3</ecNumber>
        <ecNumber evidence="7">4.2.1.99</ecNumber>
    </submittedName>
</protein>
<dbReference type="EC" id="4.2.1.3" evidence="7"/>